<protein>
    <submittedName>
        <fullName evidence="2">Winged helix-turn-helix transcriptional regulator</fullName>
    </submittedName>
</protein>
<organism evidence="2 3">
    <name type="scientific">Streptomyces roseirectus</name>
    <dbReference type="NCBI Taxonomy" id="2768066"/>
    <lineage>
        <taxon>Bacteria</taxon>
        <taxon>Bacillati</taxon>
        <taxon>Actinomycetota</taxon>
        <taxon>Actinomycetes</taxon>
        <taxon>Kitasatosporales</taxon>
        <taxon>Streptomycetaceae</taxon>
        <taxon>Streptomyces</taxon>
    </lineage>
</organism>
<feature type="domain" description="HTH arsR-type" evidence="1">
    <location>
        <begin position="250"/>
        <end position="325"/>
    </location>
</feature>
<dbReference type="KEGG" id="sroi:IAG44_38445"/>
<dbReference type="GO" id="GO:0003700">
    <property type="term" value="F:DNA-binding transcription factor activity"/>
    <property type="evidence" value="ECO:0007669"/>
    <property type="project" value="InterPro"/>
</dbReference>
<dbReference type="InterPro" id="IPR011991">
    <property type="entry name" value="ArsR-like_HTH"/>
</dbReference>
<dbReference type="CDD" id="cd00090">
    <property type="entry name" value="HTH_ARSR"/>
    <property type="match status" value="1"/>
</dbReference>
<dbReference type="InterPro" id="IPR001845">
    <property type="entry name" value="HTH_ArsR_DNA-bd_dom"/>
</dbReference>
<evidence type="ECO:0000259" key="1">
    <source>
        <dbReference type="SMART" id="SM00418"/>
    </source>
</evidence>
<dbReference type="Proteomes" id="UP000516052">
    <property type="component" value="Chromosome"/>
</dbReference>
<reference evidence="2 3" key="1">
    <citation type="submission" date="2020-08" db="EMBL/GenBank/DDBJ databases">
        <title>A novel species.</title>
        <authorList>
            <person name="Gao J."/>
        </authorList>
    </citation>
    <scope>NUCLEOTIDE SEQUENCE [LARGE SCALE GENOMIC DNA]</scope>
    <source>
        <strain evidence="2 3">CRXT-G-22</strain>
    </source>
</reference>
<gene>
    <name evidence="2" type="ORF">IAG44_38445</name>
</gene>
<dbReference type="InterPro" id="IPR036390">
    <property type="entry name" value="WH_DNA-bd_sf"/>
</dbReference>
<dbReference type="InterPro" id="IPR036388">
    <property type="entry name" value="WH-like_DNA-bd_sf"/>
</dbReference>
<dbReference type="SMART" id="SM00418">
    <property type="entry name" value="HTH_ARSR"/>
    <property type="match status" value="1"/>
</dbReference>
<keyword evidence="3" id="KW-1185">Reference proteome</keyword>
<dbReference type="SUPFAM" id="SSF46785">
    <property type="entry name" value="Winged helix' DNA-binding domain"/>
    <property type="match status" value="1"/>
</dbReference>
<dbReference type="AlphaFoldDB" id="A0A7H0IPN9"/>
<proteinExistence type="predicted"/>
<dbReference type="RefSeq" id="WP_187751679.1">
    <property type="nucleotide sequence ID" value="NZ_CP060828.1"/>
</dbReference>
<dbReference type="EMBL" id="CP060828">
    <property type="protein sequence ID" value="QNP74755.1"/>
    <property type="molecule type" value="Genomic_DNA"/>
</dbReference>
<evidence type="ECO:0000313" key="2">
    <source>
        <dbReference type="EMBL" id="QNP74755.1"/>
    </source>
</evidence>
<evidence type="ECO:0000313" key="3">
    <source>
        <dbReference type="Proteomes" id="UP000516052"/>
    </source>
</evidence>
<sequence length="337" mass="36770">MLRIHFTDADLVRTRIASAPHPLWEICASLYRLQSRRGRWAYADWHRAVRSRLHSAGFGRTLRALLLPLVPRATYFPDFLTPPEAAQGLDAGLEAILATPRQRILDEVDMLDRAGGAPAWAPRLADTDLRAELVQAIRAYYDLAIAPYGDRVQARIDAERSVRARAVLDHGAEGVLQNLGPTFEWRRPVLRTAYPEDRDFPLDGRGLQLIPSYFCWGSPVSYGDSALEPVLLYALHHEPAKLPGDFGSGAPLAALLGRTRAAVLRSAALGATTGELARAAGVSAPSASRHSAALRDAGLLVSRRHAESVLHTLTPLGAALLRADAPKNRTAPPEIHR</sequence>
<dbReference type="Gene3D" id="1.10.10.10">
    <property type="entry name" value="Winged helix-like DNA-binding domain superfamily/Winged helix DNA-binding domain"/>
    <property type="match status" value="1"/>
</dbReference>
<name>A0A7H0IPN9_9ACTN</name>
<accession>A0A7H0IPN9</accession>